<keyword evidence="2" id="KW-1185">Reference proteome</keyword>
<organism evidence="1 2">
    <name type="scientific">Neurospora intermedia</name>
    <dbReference type="NCBI Taxonomy" id="5142"/>
    <lineage>
        <taxon>Eukaryota</taxon>
        <taxon>Fungi</taxon>
        <taxon>Dikarya</taxon>
        <taxon>Ascomycota</taxon>
        <taxon>Pezizomycotina</taxon>
        <taxon>Sordariomycetes</taxon>
        <taxon>Sordariomycetidae</taxon>
        <taxon>Sordariales</taxon>
        <taxon>Sordariaceae</taxon>
        <taxon>Neurospora</taxon>
    </lineage>
</organism>
<evidence type="ECO:0000313" key="1">
    <source>
        <dbReference type="EMBL" id="KAL0471909.1"/>
    </source>
</evidence>
<comment type="caution">
    <text evidence="1">The sequence shown here is derived from an EMBL/GenBank/DDBJ whole genome shotgun (WGS) entry which is preliminary data.</text>
</comment>
<reference evidence="1 2" key="1">
    <citation type="submission" date="2023-09" db="EMBL/GenBank/DDBJ databases">
        <title>Multi-omics analysis of a traditional fermented food reveals byproduct-associated fungal strains for waste-to-food upcycling.</title>
        <authorList>
            <consortium name="Lawrence Berkeley National Laboratory"/>
            <person name="Rekdal V.M."/>
            <person name="Villalobos-Escobedo J.M."/>
            <person name="Rodriguez-Valeron N."/>
            <person name="Garcia M.O."/>
            <person name="Vasquez D.P."/>
            <person name="Damayanti I."/>
            <person name="Sorensen P.M."/>
            <person name="Baidoo E.E."/>
            <person name="De Carvalho A.C."/>
            <person name="Riley R."/>
            <person name="Lipzen A."/>
            <person name="He G."/>
            <person name="Yan M."/>
            <person name="Haridas S."/>
            <person name="Daum C."/>
            <person name="Yoshinaga Y."/>
            <person name="Ng V."/>
            <person name="Grigoriev I.V."/>
            <person name="Munk R."/>
            <person name="Nuraida L."/>
            <person name="Wijaya C.H."/>
            <person name="Morales P.-C."/>
            <person name="Keasling J.D."/>
        </authorList>
    </citation>
    <scope>NUCLEOTIDE SEQUENCE [LARGE SCALE GENOMIC DNA]</scope>
    <source>
        <strain evidence="1 2">FGSC 2613</strain>
    </source>
</reference>
<protein>
    <submittedName>
        <fullName evidence="1">Uncharacterized protein</fullName>
    </submittedName>
</protein>
<sequence>MAQSELAWHLTAAVTKNRKEEKFTKSRKSNMPSYALCSTRNAIKRPFTALTAFVSSSPPRFPRHVLRSDLLDSSPQFLQVNARDDILGDTCCACSCCCWCWSFLCFLRAYTARRDAKELWKASREPPDLGTRVKTRDPPLSLFTLTISLTLLLAARNTRVVCPALTVSESASEFPNFPPLPCLLFCSPFFFPLPFSQGQSHPESMVLCVSNFC</sequence>
<accession>A0ABR3DGU6</accession>
<proteinExistence type="predicted"/>
<name>A0ABR3DGU6_NEUIN</name>
<dbReference type="EMBL" id="JAVLET010000003">
    <property type="protein sequence ID" value="KAL0471909.1"/>
    <property type="molecule type" value="Genomic_DNA"/>
</dbReference>
<evidence type="ECO:0000313" key="2">
    <source>
        <dbReference type="Proteomes" id="UP001451303"/>
    </source>
</evidence>
<gene>
    <name evidence="1" type="ORF">QR685DRAFT_520473</name>
</gene>
<dbReference type="Proteomes" id="UP001451303">
    <property type="component" value="Unassembled WGS sequence"/>
</dbReference>